<organism evidence="1 2">
    <name type="scientific">Fibrella aquatilis</name>
    <dbReference type="NCBI Taxonomy" id="2817059"/>
    <lineage>
        <taxon>Bacteria</taxon>
        <taxon>Pseudomonadati</taxon>
        <taxon>Bacteroidota</taxon>
        <taxon>Cytophagia</taxon>
        <taxon>Cytophagales</taxon>
        <taxon>Spirosomataceae</taxon>
        <taxon>Fibrella</taxon>
    </lineage>
</organism>
<dbReference type="CDD" id="cd10140">
    <property type="entry name" value="PFM_aerolysin_family"/>
    <property type="match status" value="1"/>
</dbReference>
<sequence>MSLKFLDKHIVGAIIVDAFQQELNTEKDPADGQWFTNGPSNNGGLYGNLADALASALVFLPNEVVLTPRKLAAATATVDNRNGLTPKQTVTLTYSTTDTATTSHTTTNALKQGLSVTIKASGKFMGVGLEVSTQVSTEYSYSWSDTKTESKAETKQFSQSVPTDVPAGKVYQVVLTCDKTDLKAPYHADIIITGKATANFASPVNGQKTWAIDAGTLCEWINKYGSAGDESSMYMRDPANPTQGLIRMNGQLTSAVTANFSVNTYDVTDTYNATGKPPIETNQTFAGNELDKLGQKLNSKKIGN</sequence>
<proteinExistence type="predicted"/>
<dbReference type="Pfam" id="PF03318">
    <property type="entry name" value="ETX_MTX2"/>
    <property type="match status" value="1"/>
</dbReference>
<dbReference type="InterPro" id="IPR004991">
    <property type="entry name" value="Aerolysin-like"/>
</dbReference>
<dbReference type="AlphaFoldDB" id="A0A939G906"/>
<dbReference type="RefSeq" id="WP_207336252.1">
    <property type="nucleotide sequence ID" value="NZ_JAFMYU010000011.1"/>
</dbReference>
<comment type="caution">
    <text evidence="1">The sequence shown here is derived from an EMBL/GenBank/DDBJ whole genome shotgun (WGS) entry which is preliminary data.</text>
</comment>
<dbReference type="SUPFAM" id="SSF56973">
    <property type="entry name" value="Aerolisin/ETX pore-forming domain"/>
    <property type="match status" value="1"/>
</dbReference>
<keyword evidence="2" id="KW-1185">Reference proteome</keyword>
<gene>
    <name evidence="1" type="ORF">J2I48_14835</name>
</gene>
<dbReference type="Proteomes" id="UP000664795">
    <property type="component" value="Unassembled WGS sequence"/>
</dbReference>
<accession>A0A939G906</accession>
<dbReference type="Gene3D" id="2.170.15.10">
    <property type="entry name" value="Proaerolysin, chain A, domain 3"/>
    <property type="match status" value="1"/>
</dbReference>
<reference evidence="1 2" key="1">
    <citation type="submission" date="2021-03" db="EMBL/GenBank/DDBJ databases">
        <title>Fibrella sp. HMF5036 genome sequencing and assembly.</title>
        <authorList>
            <person name="Kang H."/>
            <person name="Kim H."/>
            <person name="Bae S."/>
            <person name="Joh K."/>
        </authorList>
    </citation>
    <scope>NUCLEOTIDE SEQUENCE [LARGE SCALE GENOMIC DNA]</scope>
    <source>
        <strain evidence="1 2">HMF5036</strain>
    </source>
</reference>
<protein>
    <submittedName>
        <fullName evidence="1">ETX/MTX2 family pore-forming toxin</fullName>
    </submittedName>
</protein>
<dbReference type="EMBL" id="JAFMYU010000011">
    <property type="protein sequence ID" value="MBO0932286.1"/>
    <property type="molecule type" value="Genomic_DNA"/>
</dbReference>
<evidence type="ECO:0000313" key="1">
    <source>
        <dbReference type="EMBL" id="MBO0932286.1"/>
    </source>
</evidence>
<name>A0A939G906_9BACT</name>
<evidence type="ECO:0000313" key="2">
    <source>
        <dbReference type="Proteomes" id="UP000664795"/>
    </source>
</evidence>